<reference evidence="3" key="3">
    <citation type="submission" date="2018-02" db="EMBL/GenBank/DDBJ databases">
        <authorList>
            <person name="Cohen D.B."/>
            <person name="Kent A.D."/>
        </authorList>
    </citation>
    <scope>NUCLEOTIDE SEQUENCE</scope>
    <source>
        <strain evidence="3">525</strain>
        <plasmid evidence="3">RCS27_p</plasmid>
    </source>
</reference>
<keyword evidence="4" id="KW-0378">Hydrolase</keyword>
<evidence type="ECO:0000313" key="5">
    <source>
        <dbReference type="Proteomes" id="UP000254877"/>
    </source>
</evidence>
<dbReference type="InterPro" id="IPR005546">
    <property type="entry name" value="Autotransporte_beta"/>
</dbReference>
<dbReference type="EMBL" id="UGAB01000001">
    <property type="protein sequence ID" value="STF37494.1"/>
    <property type="molecule type" value="Genomic_DNA"/>
</dbReference>
<accession>A0A193QDA9</accession>
<dbReference type="InterPro" id="IPR006315">
    <property type="entry name" value="OM_autotransptr_brl_dom"/>
</dbReference>
<dbReference type="InterPro" id="IPR036709">
    <property type="entry name" value="Autotransporte_beta_dom_sf"/>
</dbReference>
<organism evidence="4 5">
    <name type="scientific">Escherichia coli</name>
    <dbReference type="NCBI Taxonomy" id="562"/>
    <lineage>
        <taxon>Bacteria</taxon>
        <taxon>Pseudomonadati</taxon>
        <taxon>Pseudomonadota</taxon>
        <taxon>Gammaproteobacteria</taxon>
        <taxon>Enterobacterales</taxon>
        <taxon>Enterobacteriaceae</taxon>
        <taxon>Escherichia</taxon>
    </lineage>
</organism>
<feature type="domain" description="Autotransporter" evidence="1">
    <location>
        <begin position="95"/>
        <end position="185"/>
    </location>
</feature>
<reference evidence="4 5" key="4">
    <citation type="submission" date="2018-06" db="EMBL/GenBank/DDBJ databases">
        <authorList>
            <consortium name="Pathogen Informatics"/>
            <person name="Doyle S."/>
        </authorList>
    </citation>
    <scope>NUCLEOTIDE SEQUENCE [LARGE SCALE GENOMIC DNA]</scope>
    <source>
        <strain evidence="4 5">NCTC7928</strain>
    </source>
</reference>
<dbReference type="GO" id="GO:0008233">
    <property type="term" value="F:peptidase activity"/>
    <property type="evidence" value="ECO:0007669"/>
    <property type="project" value="UniProtKB-KW"/>
</dbReference>
<keyword evidence="4" id="KW-0645">Protease</keyword>
<dbReference type="SUPFAM" id="SSF103515">
    <property type="entry name" value="Autotransporter"/>
    <property type="match status" value="1"/>
</dbReference>
<dbReference type="EC" id="3.4.21.-" evidence="4"/>
<evidence type="ECO:0000313" key="2">
    <source>
        <dbReference type="EMBL" id="CRH08582.1"/>
    </source>
</evidence>
<keyword evidence="2" id="KW-0614">Plasmid</keyword>
<gene>
    <name evidence="4" type="primary">espC</name>
    <name evidence="4" type="ORF">NCTC7928_00096</name>
    <name evidence="2" type="ORF">RCS105_pI0082</name>
    <name evidence="3" type="ORF">RCS27_P0097</name>
</gene>
<dbReference type="Gene3D" id="2.40.128.130">
    <property type="entry name" value="Autotransporter beta-domain"/>
    <property type="match status" value="1"/>
</dbReference>
<proteinExistence type="predicted"/>
<reference evidence="2" key="1">
    <citation type="submission" date="2015-04" db="EMBL/GenBank/DDBJ databases">
        <authorList>
            <person name="Genoscope - CEA"/>
        </authorList>
    </citation>
    <scope>NUCLEOTIDE SEQUENCE [LARGE SCALE GENOMIC DNA]</scope>
    <source>
        <plasmid evidence="2">RCS105_pI</plasmid>
    </source>
</reference>
<evidence type="ECO:0000313" key="3">
    <source>
        <dbReference type="EMBL" id="SPD96344.1"/>
    </source>
</evidence>
<dbReference type="EMBL" id="LO017737">
    <property type="protein sequence ID" value="CRH08582.1"/>
    <property type="molecule type" value="Genomic_DNA"/>
</dbReference>
<name>A0A193QDA9_ECOLX</name>
<dbReference type="Gene3D" id="2.160.20.20">
    <property type="match status" value="1"/>
</dbReference>
<protein>
    <submittedName>
        <fullName evidence="2">Putative autotransporter barrel domain-containing protein</fullName>
    </submittedName>
    <submittedName>
        <fullName evidence="4">Serine protease</fullName>
        <ecNumber evidence="4">3.4.21.-</ecNumber>
    </submittedName>
</protein>
<evidence type="ECO:0000313" key="4">
    <source>
        <dbReference type="EMBL" id="STF37494.1"/>
    </source>
</evidence>
<reference evidence="2" key="2">
    <citation type="submission" date="2016-06" db="EMBL/GenBank/DDBJ databases">
        <title>Distribution and role of the arginine deiminase operon among extended- spectrum beta-lactamases encoding strains of Escherichia coli.</title>
        <authorList>
            <person name="Billard-Pomares T."/>
            <person name="Castellanos M."/>
            <person name="Magdoud F."/>
            <person name="Bleibtreu A."/>
            <person name="Fouteaud S."/>
            <person name="Barbe V."/>
            <person name="Roche D."/>
            <person name="Cruveiller S."/>
            <person name="Medigue C."/>
            <person name="Pognard D."/>
            <person name="Dion S."/>
            <person name="Rigal O."/>
            <person name="Picard B."/>
            <person name="Clermont O."/>
            <person name="Denamur E."/>
            <person name="and Branger C."/>
        </authorList>
    </citation>
    <scope>NUCLEOTIDE SEQUENCE [LARGE SCALE GENOMIC DNA]</scope>
    <source>
        <plasmid evidence="2">RCS105_pI</plasmid>
    </source>
</reference>
<evidence type="ECO:0000259" key="1">
    <source>
        <dbReference type="Pfam" id="PF03797"/>
    </source>
</evidence>
<dbReference type="RefSeq" id="WP_014640327.1">
    <property type="nucleotide sequence ID" value="NZ_CABGZV010000046.1"/>
</dbReference>
<dbReference type="GO" id="GO:0019867">
    <property type="term" value="C:outer membrane"/>
    <property type="evidence" value="ECO:0007669"/>
    <property type="project" value="InterPro"/>
</dbReference>
<dbReference type="Proteomes" id="UP000254877">
    <property type="component" value="Unassembled WGS sequence"/>
</dbReference>
<dbReference type="GO" id="GO:0006508">
    <property type="term" value="P:proteolysis"/>
    <property type="evidence" value="ECO:0007669"/>
    <property type="project" value="UniProtKB-KW"/>
</dbReference>
<geneLocation type="plasmid" evidence="3">
    <name>RCS27_p</name>
</geneLocation>
<dbReference type="Pfam" id="PF03797">
    <property type="entry name" value="Autotransporter"/>
    <property type="match status" value="1"/>
</dbReference>
<dbReference type="AlphaFoldDB" id="A0A193QDA9"/>
<sequence length="205" mass="22372">MFAPSLIEAPDGTDFSMFSAISQKTGLSNVTPILGTSDNGNGTNLAIIGFNSEPDKKAVSTAASFANSSYRLFSTEMNNLNKRMGDIRDSGEAGVWGRYMLGQGSGTDGYQNTYNHLQLGADKGIRIESAMLYTGLIFTHTSTNAELSGSYYGDTKSYGLGGYTSIFFDNGFYTDFIAKYIHSTNVYSYLSPSEPPRVSWRVFYL</sequence>
<dbReference type="EMBL" id="LT985226">
    <property type="protein sequence ID" value="SPD96344.1"/>
    <property type="molecule type" value="Genomic_DNA"/>
</dbReference>
<geneLocation type="plasmid" evidence="2">
    <name>RCS105_pI</name>
</geneLocation>
<dbReference type="InterPro" id="IPR012332">
    <property type="entry name" value="Autotransporter_pectin_lyase_C"/>
</dbReference>
<dbReference type="NCBIfam" id="TIGR01414">
    <property type="entry name" value="autotrans_barl"/>
    <property type="match status" value="1"/>
</dbReference>